<sequence length="180" mass="20461">MLRLRSGLRAPLYPAQTGRLSLADQWNSVSWKALDSFSLSGEMGNLITFLHHDFPRNLKIASESLDALSILGYSVKHIPLSIHVLTSRWVQHSIRLGHHPVGFDISIMGYLFNPGEFIALDDIELVDCDPEPRQRDQCPDDRPFTCMDTWSCLPLDRVCDQHADCLCENDEWEETCGEYG</sequence>
<evidence type="ECO:0000256" key="2">
    <source>
        <dbReference type="PROSITE-ProRule" id="PRU00124"/>
    </source>
</evidence>
<protein>
    <submittedName>
        <fullName evidence="3">Uncharacterized protein</fullName>
    </submittedName>
</protein>
<proteinExistence type="predicted"/>
<comment type="caution">
    <text evidence="2">Lacks conserved residue(s) required for the propagation of feature annotation.</text>
</comment>
<keyword evidence="1" id="KW-1015">Disulfide bond</keyword>
<dbReference type="PROSITE" id="PS50068">
    <property type="entry name" value="LDLRA_2"/>
    <property type="match status" value="1"/>
</dbReference>
<dbReference type="Proteomes" id="UP000735302">
    <property type="component" value="Unassembled WGS sequence"/>
</dbReference>
<evidence type="ECO:0000313" key="3">
    <source>
        <dbReference type="EMBL" id="GFN82353.1"/>
    </source>
</evidence>
<accession>A0AAV3YJ98</accession>
<keyword evidence="4" id="KW-1185">Reference proteome</keyword>
<evidence type="ECO:0000313" key="4">
    <source>
        <dbReference type="Proteomes" id="UP000735302"/>
    </source>
</evidence>
<dbReference type="AlphaFoldDB" id="A0AAV3YJ98"/>
<gene>
    <name evidence="3" type="ORF">PoB_000885900</name>
</gene>
<name>A0AAV3YJ98_9GAST</name>
<dbReference type="EMBL" id="BLXT01000977">
    <property type="protein sequence ID" value="GFN82353.1"/>
    <property type="molecule type" value="Genomic_DNA"/>
</dbReference>
<evidence type="ECO:0000256" key="1">
    <source>
        <dbReference type="ARBA" id="ARBA00023157"/>
    </source>
</evidence>
<organism evidence="3 4">
    <name type="scientific">Plakobranchus ocellatus</name>
    <dbReference type="NCBI Taxonomy" id="259542"/>
    <lineage>
        <taxon>Eukaryota</taxon>
        <taxon>Metazoa</taxon>
        <taxon>Spiralia</taxon>
        <taxon>Lophotrochozoa</taxon>
        <taxon>Mollusca</taxon>
        <taxon>Gastropoda</taxon>
        <taxon>Heterobranchia</taxon>
        <taxon>Euthyneura</taxon>
        <taxon>Panpulmonata</taxon>
        <taxon>Sacoglossa</taxon>
        <taxon>Placobranchoidea</taxon>
        <taxon>Plakobranchidae</taxon>
        <taxon>Plakobranchus</taxon>
    </lineage>
</organism>
<reference evidence="3 4" key="1">
    <citation type="journal article" date="2021" name="Elife">
        <title>Chloroplast acquisition without the gene transfer in kleptoplastic sea slugs, Plakobranchus ocellatus.</title>
        <authorList>
            <person name="Maeda T."/>
            <person name="Takahashi S."/>
            <person name="Yoshida T."/>
            <person name="Shimamura S."/>
            <person name="Takaki Y."/>
            <person name="Nagai Y."/>
            <person name="Toyoda A."/>
            <person name="Suzuki Y."/>
            <person name="Arimoto A."/>
            <person name="Ishii H."/>
            <person name="Satoh N."/>
            <person name="Nishiyama T."/>
            <person name="Hasebe M."/>
            <person name="Maruyama T."/>
            <person name="Minagawa J."/>
            <person name="Obokata J."/>
            <person name="Shigenobu S."/>
        </authorList>
    </citation>
    <scope>NUCLEOTIDE SEQUENCE [LARGE SCALE GENOMIC DNA]</scope>
</reference>
<dbReference type="InterPro" id="IPR002172">
    <property type="entry name" value="LDrepeatLR_classA_rpt"/>
</dbReference>
<comment type="caution">
    <text evidence="3">The sequence shown here is derived from an EMBL/GenBank/DDBJ whole genome shotgun (WGS) entry which is preliminary data.</text>
</comment>